<keyword evidence="2 5" id="KW-0808">Transferase</keyword>
<dbReference type="Pfam" id="PF00534">
    <property type="entry name" value="Glycos_transf_1"/>
    <property type="match status" value="1"/>
</dbReference>
<dbReference type="InterPro" id="IPR001296">
    <property type="entry name" value="Glyco_trans_1"/>
</dbReference>
<feature type="domain" description="Glycosyltransferase subfamily 4-like N-terminal" evidence="4">
    <location>
        <begin position="139"/>
        <end position="239"/>
    </location>
</feature>
<name>K6VS35_9MICO</name>
<protein>
    <submittedName>
        <fullName evidence="5">Putative glycosyltransferase</fullName>
    </submittedName>
</protein>
<proteinExistence type="predicted"/>
<reference evidence="5 6" key="1">
    <citation type="submission" date="2012-08" db="EMBL/GenBank/DDBJ databases">
        <title>Whole genome shotgun sequence of Austwickia chelonae NBRC 105200.</title>
        <authorList>
            <person name="Yoshida I."/>
            <person name="Hosoyama A."/>
            <person name="Tsuchikane K."/>
            <person name="Katsumata H."/>
            <person name="Ando Y."/>
            <person name="Ohji S."/>
            <person name="Hamada M."/>
            <person name="Tamura T."/>
            <person name="Yamazoe A."/>
            <person name="Yamazaki S."/>
            <person name="Fujita N."/>
        </authorList>
    </citation>
    <scope>NUCLEOTIDE SEQUENCE [LARGE SCALE GENOMIC DNA]</scope>
    <source>
        <strain evidence="5 6">NBRC 105200</strain>
    </source>
</reference>
<dbReference type="SUPFAM" id="SSF53756">
    <property type="entry name" value="UDP-Glycosyltransferase/glycogen phosphorylase"/>
    <property type="match status" value="1"/>
</dbReference>
<feature type="domain" description="Glycosyl transferase family 1" evidence="3">
    <location>
        <begin position="255"/>
        <end position="397"/>
    </location>
</feature>
<accession>K6VS35</accession>
<dbReference type="AlphaFoldDB" id="K6VS35"/>
<evidence type="ECO:0000313" key="5">
    <source>
        <dbReference type="EMBL" id="GAB78150.1"/>
    </source>
</evidence>
<organism evidence="5 6">
    <name type="scientific">Austwickia chelonae NBRC 105200</name>
    <dbReference type="NCBI Taxonomy" id="1184607"/>
    <lineage>
        <taxon>Bacteria</taxon>
        <taxon>Bacillati</taxon>
        <taxon>Actinomycetota</taxon>
        <taxon>Actinomycetes</taxon>
        <taxon>Micrococcales</taxon>
        <taxon>Dermatophilaceae</taxon>
        <taxon>Austwickia</taxon>
    </lineage>
</organism>
<evidence type="ECO:0000259" key="3">
    <source>
        <dbReference type="Pfam" id="PF00534"/>
    </source>
</evidence>
<dbReference type="PANTHER" id="PTHR12526">
    <property type="entry name" value="GLYCOSYLTRANSFERASE"/>
    <property type="match status" value="1"/>
</dbReference>
<dbReference type="EMBL" id="BAGZ01000008">
    <property type="protein sequence ID" value="GAB78150.1"/>
    <property type="molecule type" value="Genomic_DNA"/>
</dbReference>
<dbReference type="Pfam" id="PF13439">
    <property type="entry name" value="Glyco_transf_4"/>
    <property type="match status" value="1"/>
</dbReference>
<dbReference type="RefSeq" id="WP_006502904.1">
    <property type="nucleotide sequence ID" value="NZ_BAGZ01000008.1"/>
</dbReference>
<dbReference type="eggNOG" id="COG0438">
    <property type="taxonomic scope" value="Bacteria"/>
</dbReference>
<dbReference type="OrthoDB" id="3171021at2"/>
<gene>
    <name evidence="5" type="ORF">AUCHE_08_03950</name>
</gene>
<dbReference type="InterPro" id="IPR028098">
    <property type="entry name" value="Glyco_trans_4-like_N"/>
</dbReference>
<dbReference type="STRING" id="100225.SAMN05421595_0671"/>
<sequence>MKVWVVAGEYPTPAHPGHGTFVADQVAALTAAGHQVRVIESLPPSLRPLANKAKPAARAVLSKVPKPKRRPRVRRGRGRRMPVKAAVTALPAASTLPGQARRKLRPVPLKGAAASAARSATGAGRIVHDAVGTKVAVARMISQMKALMAREGKPDVIHAHNVFPAGVATERFAQDNYIPFIMTEHMTAYLRGQYSAGELALAGWVLDHSWWVVAVSSTQAKALPVSKERVTVVPNVVAVDDFRLRDAQAHATGPVLCIGKLTPHKRMDLMLRAYAELPEEVRSAHPLRIIGSGPDHTRLTGIALSLGLGSGVLVGQRSRSQIVEEMAGAALLVSTSEVETFGVTMIEALAAGVPFVATDSGGPRDIWQPGLGHLVDSTDPTELARVVESALTAPTDRAADEARRASAVSRFGPTAIASALEKIYRSALP</sequence>
<dbReference type="Proteomes" id="UP000008495">
    <property type="component" value="Unassembled WGS sequence"/>
</dbReference>
<evidence type="ECO:0000313" key="6">
    <source>
        <dbReference type="Proteomes" id="UP000008495"/>
    </source>
</evidence>
<keyword evidence="6" id="KW-1185">Reference proteome</keyword>
<dbReference type="Gene3D" id="3.40.50.2000">
    <property type="entry name" value="Glycogen Phosphorylase B"/>
    <property type="match status" value="2"/>
</dbReference>
<dbReference type="GO" id="GO:0016757">
    <property type="term" value="F:glycosyltransferase activity"/>
    <property type="evidence" value="ECO:0007669"/>
    <property type="project" value="UniProtKB-KW"/>
</dbReference>
<evidence type="ECO:0000256" key="2">
    <source>
        <dbReference type="ARBA" id="ARBA00022679"/>
    </source>
</evidence>
<keyword evidence="1" id="KW-0328">Glycosyltransferase</keyword>
<evidence type="ECO:0000259" key="4">
    <source>
        <dbReference type="Pfam" id="PF13439"/>
    </source>
</evidence>
<evidence type="ECO:0000256" key="1">
    <source>
        <dbReference type="ARBA" id="ARBA00022676"/>
    </source>
</evidence>
<comment type="caution">
    <text evidence="5">The sequence shown here is derived from an EMBL/GenBank/DDBJ whole genome shotgun (WGS) entry which is preliminary data.</text>
</comment>